<proteinExistence type="predicted"/>
<reference evidence="2 3" key="1">
    <citation type="journal article" date="2012" name="Genome Biol.">
        <title>Genome and low-iron response of an oceanic diatom adapted to chronic iron limitation.</title>
        <authorList>
            <person name="Lommer M."/>
            <person name="Specht M."/>
            <person name="Roy A.S."/>
            <person name="Kraemer L."/>
            <person name="Andreson R."/>
            <person name="Gutowska M.A."/>
            <person name="Wolf J."/>
            <person name="Bergner S.V."/>
            <person name="Schilhabel M.B."/>
            <person name="Klostermeier U.C."/>
            <person name="Beiko R.G."/>
            <person name="Rosenstiel P."/>
            <person name="Hippler M."/>
            <person name="Laroche J."/>
        </authorList>
    </citation>
    <scope>NUCLEOTIDE SEQUENCE [LARGE SCALE GENOMIC DNA]</scope>
    <source>
        <strain evidence="2 3">CCMP1005</strain>
    </source>
</reference>
<keyword evidence="3" id="KW-1185">Reference proteome</keyword>
<evidence type="ECO:0000256" key="1">
    <source>
        <dbReference type="SAM" id="MobiDB-lite"/>
    </source>
</evidence>
<protein>
    <submittedName>
        <fullName evidence="2">Uncharacterized protein</fullName>
    </submittedName>
</protein>
<evidence type="ECO:0000313" key="3">
    <source>
        <dbReference type="Proteomes" id="UP000266841"/>
    </source>
</evidence>
<dbReference type="Proteomes" id="UP000266841">
    <property type="component" value="Unassembled WGS sequence"/>
</dbReference>
<gene>
    <name evidence="2" type="ORF">THAOC_18077</name>
</gene>
<feature type="non-terminal residue" evidence="2">
    <location>
        <position position="72"/>
    </location>
</feature>
<dbReference type="AlphaFoldDB" id="K0SKA6"/>
<organism evidence="2 3">
    <name type="scientific">Thalassiosira oceanica</name>
    <name type="common">Marine diatom</name>
    <dbReference type="NCBI Taxonomy" id="159749"/>
    <lineage>
        <taxon>Eukaryota</taxon>
        <taxon>Sar</taxon>
        <taxon>Stramenopiles</taxon>
        <taxon>Ochrophyta</taxon>
        <taxon>Bacillariophyta</taxon>
        <taxon>Coscinodiscophyceae</taxon>
        <taxon>Thalassiosirophycidae</taxon>
        <taxon>Thalassiosirales</taxon>
        <taxon>Thalassiosiraceae</taxon>
        <taxon>Thalassiosira</taxon>
    </lineage>
</organism>
<comment type="caution">
    <text evidence="2">The sequence shown here is derived from an EMBL/GenBank/DDBJ whole genome shotgun (WGS) entry which is preliminary data.</text>
</comment>
<evidence type="ECO:0000313" key="2">
    <source>
        <dbReference type="EMBL" id="EJK61436.1"/>
    </source>
</evidence>
<feature type="compositionally biased region" description="Basic and acidic residues" evidence="1">
    <location>
        <begin position="1"/>
        <end position="20"/>
    </location>
</feature>
<feature type="region of interest" description="Disordered" evidence="1">
    <location>
        <begin position="1"/>
        <end position="25"/>
    </location>
</feature>
<name>K0SKA6_THAOC</name>
<accession>K0SKA6</accession>
<sequence>MSRGDDNRESAKVGEHVGNRKRDRIKRAADGILRGGLSLSSRSRNVDLAELTVGFSGADIAGLVRCAGPKIG</sequence>
<dbReference type="EMBL" id="AGNL01019997">
    <property type="protein sequence ID" value="EJK61436.1"/>
    <property type="molecule type" value="Genomic_DNA"/>
</dbReference>